<feature type="compositionally biased region" description="Polar residues" evidence="4">
    <location>
        <begin position="588"/>
        <end position="604"/>
    </location>
</feature>
<organism evidence="5 6">
    <name type="scientific">Meira miltonrushii</name>
    <dbReference type="NCBI Taxonomy" id="1280837"/>
    <lineage>
        <taxon>Eukaryota</taxon>
        <taxon>Fungi</taxon>
        <taxon>Dikarya</taxon>
        <taxon>Basidiomycota</taxon>
        <taxon>Ustilaginomycotina</taxon>
        <taxon>Exobasidiomycetes</taxon>
        <taxon>Exobasidiales</taxon>
        <taxon>Brachybasidiaceae</taxon>
        <taxon>Meira</taxon>
    </lineage>
</organism>
<feature type="compositionally biased region" description="Polar residues" evidence="4">
    <location>
        <begin position="219"/>
        <end position="234"/>
    </location>
</feature>
<feature type="compositionally biased region" description="Low complexity" evidence="4">
    <location>
        <begin position="69"/>
        <end position="85"/>
    </location>
</feature>
<dbReference type="InterPro" id="IPR027038">
    <property type="entry name" value="RanGap"/>
</dbReference>
<dbReference type="GO" id="GO:0005634">
    <property type="term" value="C:nucleus"/>
    <property type="evidence" value="ECO:0007669"/>
    <property type="project" value="TreeGrafter"/>
</dbReference>
<reference evidence="5 6" key="1">
    <citation type="journal article" date="2018" name="Mol. Biol. Evol.">
        <title>Broad Genomic Sampling Reveals a Smut Pathogenic Ancestry of the Fungal Clade Ustilaginomycotina.</title>
        <authorList>
            <person name="Kijpornyongpan T."/>
            <person name="Mondo S.J."/>
            <person name="Barry K."/>
            <person name="Sandor L."/>
            <person name="Lee J."/>
            <person name="Lipzen A."/>
            <person name="Pangilinan J."/>
            <person name="LaButti K."/>
            <person name="Hainaut M."/>
            <person name="Henrissat B."/>
            <person name="Grigoriev I.V."/>
            <person name="Spatafora J.W."/>
            <person name="Aime M.C."/>
        </authorList>
    </citation>
    <scope>NUCLEOTIDE SEQUENCE [LARGE SCALE GENOMIC DNA]</scope>
    <source>
        <strain evidence="5 6">MCA 3882</strain>
    </source>
</reference>
<feature type="compositionally biased region" description="Polar residues" evidence="4">
    <location>
        <begin position="1080"/>
        <end position="1098"/>
    </location>
</feature>
<gene>
    <name evidence="5" type="ORF">FA14DRAFT_160274</name>
</gene>
<feature type="compositionally biased region" description="Basic and acidic residues" evidence="4">
    <location>
        <begin position="1277"/>
        <end position="1293"/>
    </location>
</feature>
<dbReference type="SUPFAM" id="SSF52047">
    <property type="entry name" value="RNI-like"/>
    <property type="match status" value="1"/>
</dbReference>
<feature type="compositionally biased region" description="Acidic residues" evidence="4">
    <location>
        <begin position="1168"/>
        <end position="1179"/>
    </location>
</feature>
<dbReference type="OrthoDB" id="120976at2759"/>
<keyword evidence="2" id="KW-0433">Leucine-rich repeat</keyword>
<feature type="region of interest" description="Disordered" evidence="4">
    <location>
        <begin position="1076"/>
        <end position="1126"/>
    </location>
</feature>
<feature type="region of interest" description="Disordered" evidence="4">
    <location>
        <begin position="463"/>
        <end position="490"/>
    </location>
</feature>
<dbReference type="GO" id="GO:0031267">
    <property type="term" value="F:small GTPase binding"/>
    <property type="evidence" value="ECO:0007669"/>
    <property type="project" value="TreeGrafter"/>
</dbReference>
<keyword evidence="3" id="KW-0677">Repeat</keyword>
<dbReference type="InParanoid" id="A0A316VC15"/>
<protein>
    <submittedName>
        <fullName evidence="5">RNI-like protein</fullName>
    </submittedName>
</protein>
<feature type="region of interest" description="Disordered" evidence="4">
    <location>
        <begin position="586"/>
        <end position="610"/>
    </location>
</feature>
<feature type="region of interest" description="Disordered" evidence="4">
    <location>
        <begin position="189"/>
        <end position="259"/>
    </location>
</feature>
<name>A0A316VC15_9BASI</name>
<dbReference type="RefSeq" id="XP_025355146.1">
    <property type="nucleotide sequence ID" value="XM_025498596.1"/>
</dbReference>
<feature type="region of interest" description="Disordered" evidence="4">
    <location>
        <begin position="1161"/>
        <end position="1318"/>
    </location>
</feature>
<accession>A0A316VC15</accession>
<dbReference type="Proteomes" id="UP000245771">
    <property type="component" value="Unassembled WGS sequence"/>
</dbReference>
<dbReference type="GO" id="GO:0005829">
    <property type="term" value="C:cytosol"/>
    <property type="evidence" value="ECO:0007669"/>
    <property type="project" value="TreeGrafter"/>
</dbReference>
<feature type="compositionally biased region" description="Low complexity" evidence="4">
    <location>
        <begin position="1301"/>
        <end position="1318"/>
    </location>
</feature>
<evidence type="ECO:0000313" key="6">
    <source>
        <dbReference type="Proteomes" id="UP000245771"/>
    </source>
</evidence>
<feature type="region of interest" description="Disordered" evidence="4">
    <location>
        <begin position="909"/>
        <end position="960"/>
    </location>
</feature>
<dbReference type="GO" id="GO:0006913">
    <property type="term" value="P:nucleocytoplasmic transport"/>
    <property type="evidence" value="ECO:0007669"/>
    <property type="project" value="TreeGrafter"/>
</dbReference>
<dbReference type="PANTHER" id="PTHR24113:SF12">
    <property type="entry name" value="RAN GTPASE-ACTIVATING PROTEIN 1"/>
    <property type="match status" value="1"/>
</dbReference>
<dbReference type="InterPro" id="IPR001611">
    <property type="entry name" value="Leu-rich_rpt"/>
</dbReference>
<dbReference type="GO" id="GO:0048471">
    <property type="term" value="C:perinuclear region of cytoplasm"/>
    <property type="evidence" value="ECO:0007669"/>
    <property type="project" value="TreeGrafter"/>
</dbReference>
<dbReference type="EMBL" id="KZ819603">
    <property type="protein sequence ID" value="PWN34844.1"/>
    <property type="molecule type" value="Genomic_DNA"/>
</dbReference>
<evidence type="ECO:0000313" key="5">
    <source>
        <dbReference type="EMBL" id="PWN34844.1"/>
    </source>
</evidence>
<dbReference type="GO" id="GO:0005096">
    <property type="term" value="F:GTPase activator activity"/>
    <property type="evidence" value="ECO:0007669"/>
    <property type="project" value="UniProtKB-KW"/>
</dbReference>
<feature type="compositionally biased region" description="Polar residues" evidence="4">
    <location>
        <begin position="49"/>
        <end position="68"/>
    </location>
</feature>
<dbReference type="InterPro" id="IPR032675">
    <property type="entry name" value="LRR_dom_sf"/>
</dbReference>
<feature type="compositionally biased region" description="Basic and acidic residues" evidence="4">
    <location>
        <begin position="18"/>
        <end position="33"/>
    </location>
</feature>
<proteinExistence type="predicted"/>
<keyword evidence="6" id="KW-1185">Reference proteome</keyword>
<feature type="compositionally biased region" description="Basic and acidic residues" evidence="4">
    <location>
        <begin position="940"/>
        <end position="953"/>
    </location>
</feature>
<feature type="compositionally biased region" description="Polar residues" evidence="4">
    <location>
        <begin position="640"/>
        <end position="661"/>
    </location>
</feature>
<dbReference type="SMART" id="SM00368">
    <property type="entry name" value="LRR_RI"/>
    <property type="match status" value="8"/>
</dbReference>
<evidence type="ECO:0000256" key="3">
    <source>
        <dbReference type="ARBA" id="ARBA00022737"/>
    </source>
</evidence>
<dbReference type="Gene3D" id="3.80.10.10">
    <property type="entry name" value="Ribonuclease Inhibitor"/>
    <property type="match status" value="4"/>
</dbReference>
<feature type="compositionally biased region" description="Basic and acidic residues" evidence="4">
    <location>
        <begin position="463"/>
        <end position="474"/>
    </location>
</feature>
<feature type="compositionally biased region" description="Basic and acidic residues" evidence="4">
    <location>
        <begin position="1215"/>
        <end position="1236"/>
    </location>
</feature>
<dbReference type="PANTHER" id="PTHR24113">
    <property type="entry name" value="RAN GTPASE-ACTIVATING PROTEIN 1"/>
    <property type="match status" value="1"/>
</dbReference>
<sequence length="1318" mass="142946">MTEEEPDTASDIASHSSLLRDDLTSVVQPDKRNTANMADLNKNAEDEGSVSQISTSSDMSSNPTKNVASSSRSSSRMDPSLSVSSQPPPSIHKRKLKGPPKGILKPAPPPAKAFSFRRDVLQQLNTRLAQQGVNVQVPVPSGSLAGTAQGTAQAASSLLGGMFKKVSSLASASAGLGIEDHHGSGSGFYGNGSGSRSASATVAPTWSSDRDAARFPESNRANSMRSTSSESTLVSDGGMNGSSSQSVHSISSNNLPQPSASIRPLRKVRFIVSDMTLTYPISGAIAPGDEDATRRRIEQEQRQKLKERNEKRWTVAELEQLYRECCRTREELPLKKMRSVFQDARQNSPPALKTIDLSFIPLDRHAIEPVADLLSVDFGLQKLVLENCGLADDGLKSILHALLVSGSLPSLSLASNKRIKYHGWRYVGIFMRRAKALKYLDLSENNINKASLEHIIGALRKDESGNGKVGKEPRGGSSAQSTSKEDLDDEHSPLTIQAKLLNEETDAVALLTSLRLENCGLKTSSLELLSQSIRFSELCHLSLRRNRINQFGAVALALMLKDYPDNHIATAEDATAPVMNDLAHLQGGSVNASGNRQSSTSSPNLPDIPVIVSSPGGGVLRRTLPPSAVAALQEASSESLVSSNGSTLVDQSHDSQSNGDNLTEDERAKMIRTREERRMKDEAALALYRAQRAKRILSSMPRMGHLLTLDLKSNDLRGGVIYLGHALKKNRTLKVLNLSDNSIEVQGLVAIADALKYNSTLETLDMSHNPCSGPGLEGITTLRNAFTLNSNLKRLFLSDTELSSEGAIALAEFLPEARSLIHLDLTENLQIDIAGVMAMAVSVKMNKSLRCLDLNIPANAPDFARLSQDILNSCIRNTELAQKRAQQKGVKAPIAAPIYKSSLARAAKEKEESSRLQAANRQLEQMTHGSSDSLRSSGNQERRGSTEIPERESNTITEEGAVRITDAAQECISVLRELLAREKEQEKEKVRDREIVRRQDGSIASRPMSGFAQDLMTQSRRLRHKLKNALGVMEEGDTLIRALQVNDDLETISMQLTDFYSGRDEKLEEALQRENIADGTLSNTQNTTSNRLTVPTTNPEEEGLSSPNFSIGSDDEDDEEAEGARAKAASAARSLLKSSSDVAAKGLEIVDESLNVDVVPTAAREKPTEEEDQEVDPESEIATHRAKGQLSEEGEIFRRAKSLSIGEDDEEDEGGELRSSETDGNEREKSKQEASPRHSPNTAKSAFALLKGQLDVNSGSHTDLEDNKSESAISITSEDRKDVSGEELRKELLGAKVPRRSSSASASSETSESVPRDT</sequence>
<evidence type="ECO:0000256" key="2">
    <source>
        <dbReference type="ARBA" id="ARBA00022614"/>
    </source>
</evidence>
<evidence type="ECO:0000256" key="1">
    <source>
        <dbReference type="ARBA" id="ARBA00022468"/>
    </source>
</evidence>
<feature type="region of interest" description="Disordered" evidence="4">
    <location>
        <begin position="640"/>
        <end position="667"/>
    </location>
</feature>
<keyword evidence="1" id="KW-0343">GTPase activation</keyword>
<feature type="compositionally biased region" description="Polar residues" evidence="4">
    <location>
        <begin position="198"/>
        <end position="207"/>
    </location>
</feature>
<feature type="compositionally biased region" description="Polar residues" evidence="4">
    <location>
        <begin position="915"/>
        <end position="939"/>
    </location>
</feature>
<feature type="compositionally biased region" description="Low complexity" evidence="4">
    <location>
        <begin position="242"/>
        <end position="252"/>
    </location>
</feature>
<feature type="region of interest" description="Disordered" evidence="4">
    <location>
        <begin position="1"/>
        <end position="111"/>
    </location>
</feature>
<dbReference type="GeneID" id="37020377"/>
<evidence type="ECO:0000256" key="4">
    <source>
        <dbReference type="SAM" id="MobiDB-lite"/>
    </source>
</evidence>
<dbReference type="Pfam" id="PF13516">
    <property type="entry name" value="LRR_6"/>
    <property type="match status" value="3"/>
</dbReference>